<feature type="transmembrane region" description="Helical" evidence="1">
    <location>
        <begin position="34"/>
        <end position="52"/>
    </location>
</feature>
<keyword evidence="1" id="KW-0472">Membrane</keyword>
<evidence type="ECO:0000313" key="2">
    <source>
        <dbReference type="EMBL" id="RLV48670.1"/>
    </source>
</evidence>
<evidence type="ECO:0000256" key="1">
    <source>
        <dbReference type="SAM" id="Phobius"/>
    </source>
</evidence>
<protein>
    <submittedName>
        <fullName evidence="2">Uncharacterized protein</fullName>
    </submittedName>
</protein>
<gene>
    <name evidence="2" type="ORF">D9V37_13090</name>
</gene>
<reference evidence="2 3" key="1">
    <citation type="submission" date="2018-10" db="EMBL/GenBank/DDBJ databases">
        <title>Marmoricola sp. 4Q3S-7 whole genome shotgun sequence.</title>
        <authorList>
            <person name="Li F."/>
        </authorList>
    </citation>
    <scope>NUCLEOTIDE SEQUENCE [LARGE SCALE GENOMIC DNA]</scope>
    <source>
        <strain evidence="2 3">4Q3S-7</strain>
    </source>
</reference>
<sequence length="64" mass="7153">MDPIARRLAKVGGSMLIVAAFLVLILVLARHLTWFTLVALLVAMAVVLRLNIARVDRKFDRAPR</sequence>
<proteinExistence type="predicted"/>
<evidence type="ECO:0000313" key="3">
    <source>
        <dbReference type="Proteomes" id="UP000281708"/>
    </source>
</evidence>
<organism evidence="2 3">
    <name type="scientific">Nocardioides mangrovicus</name>
    <dbReference type="NCBI Taxonomy" id="2478913"/>
    <lineage>
        <taxon>Bacteria</taxon>
        <taxon>Bacillati</taxon>
        <taxon>Actinomycetota</taxon>
        <taxon>Actinomycetes</taxon>
        <taxon>Propionibacteriales</taxon>
        <taxon>Nocardioidaceae</taxon>
        <taxon>Nocardioides</taxon>
    </lineage>
</organism>
<comment type="caution">
    <text evidence="2">The sequence shown here is derived from an EMBL/GenBank/DDBJ whole genome shotgun (WGS) entry which is preliminary data.</text>
</comment>
<keyword evidence="1" id="KW-0812">Transmembrane</keyword>
<keyword evidence="1" id="KW-1133">Transmembrane helix</keyword>
<dbReference type="AlphaFoldDB" id="A0A3L8NZQ7"/>
<dbReference type="RefSeq" id="WP_121806632.1">
    <property type="nucleotide sequence ID" value="NZ_RDBE01000008.1"/>
</dbReference>
<dbReference type="EMBL" id="RDBE01000008">
    <property type="protein sequence ID" value="RLV48670.1"/>
    <property type="molecule type" value="Genomic_DNA"/>
</dbReference>
<accession>A0A3L8NZQ7</accession>
<feature type="transmembrane region" description="Helical" evidence="1">
    <location>
        <begin position="7"/>
        <end position="28"/>
    </location>
</feature>
<name>A0A3L8NZQ7_9ACTN</name>
<dbReference type="Proteomes" id="UP000281708">
    <property type="component" value="Unassembled WGS sequence"/>
</dbReference>
<keyword evidence="3" id="KW-1185">Reference proteome</keyword>